<gene>
    <name evidence="4" type="ORF">ERUC_LOCUS19564</name>
</gene>
<dbReference type="SMART" id="SM00248">
    <property type="entry name" value="ANK"/>
    <property type="match status" value="5"/>
</dbReference>
<proteinExistence type="predicted"/>
<feature type="repeat" description="ANK" evidence="1">
    <location>
        <begin position="184"/>
        <end position="206"/>
    </location>
</feature>
<accession>A0ABC8K5J5</accession>
<dbReference type="SUPFAM" id="SSF48403">
    <property type="entry name" value="Ankyrin repeat"/>
    <property type="match status" value="1"/>
</dbReference>
<evidence type="ECO:0000256" key="2">
    <source>
        <dbReference type="SAM" id="Phobius"/>
    </source>
</evidence>
<dbReference type="InterPro" id="IPR026961">
    <property type="entry name" value="PGG_dom"/>
</dbReference>
<dbReference type="Gene3D" id="1.25.40.20">
    <property type="entry name" value="Ankyrin repeat-containing domain"/>
    <property type="match status" value="2"/>
</dbReference>
<feature type="domain" description="PGG" evidence="3">
    <location>
        <begin position="300"/>
        <end position="385"/>
    </location>
</feature>
<evidence type="ECO:0000259" key="3">
    <source>
        <dbReference type="Pfam" id="PF13962"/>
    </source>
</evidence>
<keyword evidence="2" id="KW-1133">Transmembrane helix</keyword>
<dbReference type="PROSITE" id="PS50088">
    <property type="entry name" value="ANK_REPEAT"/>
    <property type="match status" value="1"/>
</dbReference>
<dbReference type="AlphaFoldDB" id="A0ABC8K5J5"/>
<dbReference type="PROSITE" id="PS50297">
    <property type="entry name" value="ANK_REP_REGION"/>
    <property type="match status" value="1"/>
</dbReference>
<feature type="transmembrane region" description="Helical" evidence="2">
    <location>
        <begin position="403"/>
        <end position="427"/>
    </location>
</feature>
<feature type="transmembrane region" description="Helical" evidence="2">
    <location>
        <begin position="346"/>
        <end position="370"/>
    </location>
</feature>
<feature type="transmembrane region" description="Helical" evidence="2">
    <location>
        <begin position="277"/>
        <end position="294"/>
    </location>
</feature>
<organism evidence="4 5">
    <name type="scientific">Eruca vesicaria subsp. sativa</name>
    <name type="common">Garden rocket</name>
    <name type="synonym">Eruca sativa</name>
    <dbReference type="NCBI Taxonomy" id="29727"/>
    <lineage>
        <taxon>Eukaryota</taxon>
        <taxon>Viridiplantae</taxon>
        <taxon>Streptophyta</taxon>
        <taxon>Embryophyta</taxon>
        <taxon>Tracheophyta</taxon>
        <taxon>Spermatophyta</taxon>
        <taxon>Magnoliopsida</taxon>
        <taxon>eudicotyledons</taxon>
        <taxon>Gunneridae</taxon>
        <taxon>Pentapetalae</taxon>
        <taxon>rosids</taxon>
        <taxon>malvids</taxon>
        <taxon>Brassicales</taxon>
        <taxon>Brassicaceae</taxon>
        <taxon>Brassiceae</taxon>
        <taxon>Eruca</taxon>
    </lineage>
</organism>
<dbReference type="Proteomes" id="UP001642260">
    <property type="component" value="Unassembled WGS sequence"/>
</dbReference>
<evidence type="ECO:0000256" key="1">
    <source>
        <dbReference type="PROSITE-ProRule" id="PRU00023"/>
    </source>
</evidence>
<dbReference type="InterPro" id="IPR036770">
    <property type="entry name" value="Ankyrin_rpt-contain_sf"/>
</dbReference>
<protein>
    <recommendedName>
        <fullName evidence="3">PGG domain-containing protein</fullName>
    </recommendedName>
</protein>
<dbReference type="EMBL" id="CAKOAT010186265">
    <property type="protein sequence ID" value="CAH8353809.1"/>
    <property type="molecule type" value="Genomic_DNA"/>
</dbReference>
<dbReference type="Pfam" id="PF13962">
    <property type="entry name" value="PGG"/>
    <property type="match status" value="1"/>
</dbReference>
<dbReference type="PANTHER" id="PTHR24128:SF38">
    <property type="entry name" value="ANKYRIN REPEAT FAMILY PROTEIN"/>
    <property type="match status" value="1"/>
</dbReference>
<sequence length="433" mass="48685">MDPKLEQAAESGSIDELYALIDENPYILENIDAVPFVNTPLHVAAASGNIEFAMEILNLKPSFARKLNTNGHSPLHLAAYMDQDEFVNRMVRLDNGLARFKGRNGITPFLLLVSRGNAALVKRCLRTSPECIQDVSVNDQNALHLAVINDKIEVLQVLTGWIQRMSQRNAFSIEKSVLNGLDLNKNTPLHLAAYKNDHQMAKLLLECRLVKRNKVNGEGLTFLDILRTQEQRGTDESLRSQGPRVVGEDLDLKQVAAKTGCKEKASLPRSKKRFENYNSPLAFWIFYATFMRRVKANTSDESRGVYLIVCTLIITITYQTALQPPGGLRQSGDPNAGTVMMDQSNFLYLWLFNTIGFCSAIFYTLCLLPFNRLFGNWFLWIGTSLCGSYALAMAVISLHPLPFLSATLASFLLIPLSMLFVVFVFHWKKHFSK</sequence>
<comment type="caution">
    <text evidence="4">The sequence shown here is derived from an EMBL/GenBank/DDBJ whole genome shotgun (WGS) entry which is preliminary data.</text>
</comment>
<dbReference type="InterPro" id="IPR002110">
    <property type="entry name" value="Ankyrin_rpt"/>
</dbReference>
<dbReference type="PANTHER" id="PTHR24128">
    <property type="entry name" value="HOMEOBOX PROTEIN WARIAI"/>
    <property type="match status" value="1"/>
</dbReference>
<reference evidence="4 5" key="1">
    <citation type="submission" date="2022-03" db="EMBL/GenBank/DDBJ databases">
        <authorList>
            <person name="Macdonald S."/>
            <person name="Ahmed S."/>
            <person name="Newling K."/>
        </authorList>
    </citation>
    <scope>NUCLEOTIDE SEQUENCE [LARGE SCALE GENOMIC DNA]</scope>
</reference>
<keyword evidence="2" id="KW-0472">Membrane</keyword>
<dbReference type="Pfam" id="PF00023">
    <property type="entry name" value="Ank"/>
    <property type="match status" value="1"/>
</dbReference>
<evidence type="ECO:0000313" key="4">
    <source>
        <dbReference type="EMBL" id="CAH8353809.1"/>
    </source>
</evidence>
<feature type="transmembrane region" description="Helical" evidence="2">
    <location>
        <begin position="377"/>
        <end position="397"/>
    </location>
</feature>
<keyword evidence="1" id="KW-0040">ANK repeat</keyword>
<name>A0ABC8K5J5_ERUVS</name>
<dbReference type="Pfam" id="PF12796">
    <property type="entry name" value="Ank_2"/>
    <property type="match status" value="1"/>
</dbReference>
<feature type="transmembrane region" description="Helical" evidence="2">
    <location>
        <begin position="306"/>
        <end position="326"/>
    </location>
</feature>
<keyword evidence="2" id="KW-0812">Transmembrane</keyword>
<keyword evidence="5" id="KW-1185">Reference proteome</keyword>
<evidence type="ECO:0000313" key="5">
    <source>
        <dbReference type="Proteomes" id="UP001642260"/>
    </source>
</evidence>